<dbReference type="Pfam" id="PF01522">
    <property type="entry name" value="Polysacc_deac_1"/>
    <property type="match status" value="1"/>
</dbReference>
<dbReference type="NCBIfam" id="NF045821">
    <property type="entry name" value="PgAcgDacpgdA1_Bac"/>
    <property type="match status" value="1"/>
</dbReference>
<evidence type="ECO:0000256" key="1">
    <source>
        <dbReference type="ARBA" id="ARBA00022723"/>
    </source>
</evidence>
<keyword evidence="1" id="KW-0479">Metal-binding</keyword>
<evidence type="ECO:0000256" key="2">
    <source>
        <dbReference type="ARBA" id="ARBA00022801"/>
    </source>
</evidence>
<evidence type="ECO:0000259" key="3">
    <source>
        <dbReference type="PROSITE" id="PS51677"/>
    </source>
</evidence>
<dbReference type="Gene3D" id="3.20.20.370">
    <property type="entry name" value="Glycoside hydrolase/deacetylase"/>
    <property type="match status" value="1"/>
</dbReference>
<evidence type="ECO:0000313" key="4">
    <source>
        <dbReference type="EMBL" id="GGE68126.1"/>
    </source>
</evidence>
<accession>A0A917ARU5</accession>
<reference evidence="4" key="2">
    <citation type="submission" date="2020-09" db="EMBL/GenBank/DDBJ databases">
        <authorList>
            <person name="Sun Q."/>
            <person name="Zhou Y."/>
        </authorList>
    </citation>
    <scope>NUCLEOTIDE SEQUENCE</scope>
    <source>
        <strain evidence="4">CGMCC 1.12698</strain>
    </source>
</reference>
<dbReference type="EMBL" id="BMFK01000001">
    <property type="protein sequence ID" value="GGE68126.1"/>
    <property type="molecule type" value="Genomic_DNA"/>
</dbReference>
<feature type="domain" description="NodB homology" evidence="3">
    <location>
        <begin position="71"/>
        <end position="252"/>
    </location>
</feature>
<proteinExistence type="predicted"/>
<reference evidence="4" key="1">
    <citation type="journal article" date="2014" name="Int. J. Syst. Evol. Microbiol.">
        <title>Complete genome sequence of Corynebacterium casei LMG S-19264T (=DSM 44701T), isolated from a smear-ripened cheese.</title>
        <authorList>
            <consortium name="US DOE Joint Genome Institute (JGI-PGF)"/>
            <person name="Walter F."/>
            <person name="Albersmeier A."/>
            <person name="Kalinowski J."/>
            <person name="Ruckert C."/>
        </authorList>
    </citation>
    <scope>NUCLEOTIDE SEQUENCE</scope>
    <source>
        <strain evidence="4">CGMCC 1.12698</strain>
    </source>
</reference>
<dbReference type="SUPFAM" id="SSF88713">
    <property type="entry name" value="Glycoside hydrolase/deacetylase"/>
    <property type="match status" value="1"/>
</dbReference>
<dbReference type="PANTHER" id="PTHR10587:SF133">
    <property type="entry name" value="CHITIN DEACETYLASE 1-RELATED"/>
    <property type="match status" value="1"/>
</dbReference>
<keyword evidence="2" id="KW-0378">Hydrolase</keyword>
<dbReference type="GO" id="GO:0016810">
    <property type="term" value="F:hydrolase activity, acting on carbon-nitrogen (but not peptide) bonds"/>
    <property type="evidence" value="ECO:0007669"/>
    <property type="project" value="InterPro"/>
</dbReference>
<dbReference type="CDD" id="cd10917">
    <property type="entry name" value="CE4_NodB_like_6s_7s"/>
    <property type="match status" value="1"/>
</dbReference>
<dbReference type="PANTHER" id="PTHR10587">
    <property type="entry name" value="GLYCOSYL TRANSFERASE-RELATED"/>
    <property type="match status" value="1"/>
</dbReference>
<comment type="caution">
    <text evidence="4">The sequence shown here is derived from an EMBL/GenBank/DDBJ whole genome shotgun (WGS) entry which is preliminary data.</text>
</comment>
<dbReference type="GO" id="GO:0046872">
    <property type="term" value="F:metal ion binding"/>
    <property type="evidence" value="ECO:0007669"/>
    <property type="project" value="UniProtKB-KW"/>
</dbReference>
<dbReference type="AlphaFoldDB" id="A0A917ARU5"/>
<keyword evidence="5" id="KW-1185">Reference proteome</keyword>
<dbReference type="GO" id="GO:0005975">
    <property type="term" value="P:carbohydrate metabolic process"/>
    <property type="evidence" value="ECO:0007669"/>
    <property type="project" value="InterPro"/>
</dbReference>
<dbReference type="InterPro" id="IPR050248">
    <property type="entry name" value="Polysacc_deacetylase_ArnD"/>
</dbReference>
<evidence type="ECO:0000313" key="5">
    <source>
        <dbReference type="Proteomes" id="UP000605259"/>
    </source>
</evidence>
<dbReference type="RefSeq" id="WP_188388002.1">
    <property type="nucleotide sequence ID" value="NZ_BMFK01000001.1"/>
</dbReference>
<sequence>MYYTYPQDMRYQPTYPYGPPVYAPIPYPQYQTPYPYPTRTPQPTDELRGSWTPFTWVEKYAYAFSGPYNKAEVAITFDDGPDLGFTPQLLQKLKKYNVKATFFLLGQNIEKHPEMVKRIANEGHLLANHSYSHPNYAKLSLEEFKEQINKTNNLIKDLVGYSPRFVRPPYGSITEEQLSWATKKKLMIVQWSVDTLDWKGLSGDEIANKVMGGSFPGSVLLQHSASGVPLQGTVDSLDKFIPAMQKKGVRFVLLTKMFNMSKSP</sequence>
<gene>
    <name evidence="4" type="ORF">GCM10007140_17730</name>
</gene>
<organism evidence="4 5">
    <name type="scientific">Priestia taiwanensis</name>
    <dbReference type="NCBI Taxonomy" id="1347902"/>
    <lineage>
        <taxon>Bacteria</taxon>
        <taxon>Bacillati</taxon>
        <taxon>Bacillota</taxon>
        <taxon>Bacilli</taxon>
        <taxon>Bacillales</taxon>
        <taxon>Bacillaceae</taxon>
        <taxon>Priestia</taxon>
    </lineage>
</organism>
<dbReference type="InterPro" id="IPR011330">
    <property type="entry name" value="Glyco_hydro/deAcase_b/a-brl"/>
</dbReference>
<dbReference type="Proteomes" id="UP000605259">
    <property type="component" value="Unassembled WGS sequence"/>
</dbReference>
<name>A0A917ARU5_9BACI</name>
<dbReference type="GO" id="GO:0016020">
    <property type="term" value="C:membrane"/>
    <property type="evidence" value="ECO:0007669"/>
    <property type="project" value="TreeGrafter"/>
</dbReference>
<dbReference type="InterPro" id="IPR054895">
    <property type="entry name" value="PGN_GlcNAc_Dac"/>
</dbReference>
<dbReference type="PROSITE" id="PS51677">
    <property type="entry name" value="NODB"/>
    <property type="match status" value="1"/>
</dbReference>
<dbReference type="InterPro" id="IPR002509">
    <property type="entry name" value="NODB_dom"/>
</dbReference>
<protein>
    <submittedName>
        <fullName evidence="4">Polysaccharide deacetylase</fullName>
    </submittedName>
</protein>